<organism evidence="1">
    <name type="scientific">Anguilla anguilla</name>
    <name type="common">European freshwater eel</name>
    <name type="synonym">Muraena anguilla</name>
    <dbReference type="NCBI Taxonomy" id="7936"/>
    <lineage>
        <taxon>Eukaryota</taxon>
        <taxon>Metazoa</taxon>
        <taxon>Chordata</taxon>
        <taxon>Craniata</taxon>
        <taxon>Vertebrata</taxon>
        <taxon>Euteleostomi</taxon>
        <taxon>Actinopterygii</taxon>
        <taxon>Neopterygii</taxon>
        <taxon>Teleostei</taxon>
        <taxon>Anguilliformes</taxon>
        <taxon>Anguillidae</taxon>
        <taxon>Anguilla</taxon>
    </lineage>
</organism>
<reference evidence="1" key="1">
    <citation type="submission" date="2014-11" db="EMBL/GenBank/DDBJ databases">
        <authorList>
            <person name="Amaro Gonzalez C."/>
        </authorList>
    </citation>
    <scope>NUCLEOTIDE SEQUENCE</scope>
</reference>
<reference evidence="1" key="2">
    <citation type="journal article" date="2015" name="Fish Shellfish Immunol.">
        <title>Early steps in the European eel (Anguilla anguilla)-Vibrio vulnificus interaction in the gills: Role of the RtxA13 toxin.</title>
        <authorList>
            <person name="Callol A."/>
            <person name="Pajuelo D."/>
            <person name="Ebbesson L."/>
            <person name="Teles M."/>
            <person name="MacKenzie S."/>
            <person name="Amaro C."/>
        </authorList>
    </citation>
    <scope>NUCLEOTIDE SEQUENCE</scope>
</reference>
<name>A0A0E9Q7W4_ANGAN</name>
<protein>
    <submittedName>
        <fullName evidence="1">Uncharacterized protein</fullName>
    </submittedName>
</protein>
<dbReference type="EMBL" id="GBXM01096369">
    <property type="protein sequence ID" value="JAH12208.1"/>
    <property type="molecule type" value="Transcribed_RNA"/>
</dbReference>
<accession>A0A0E9Q7W4</accession>
<sequence length="34" mass="3857">MNSVHSFNAGSIKLIYAFNMFMQAVKKMCLCEKA</sequence>
<proteinExistence type="predicted"/>
<dbReference type="AlphaFoldDB" id="A0A0E9Q7W4"/>
<evidence type="ECO:0000313" key="1">
    <source>
        <dbReference type="EMBL" id="JAH12208.1"/>
    </source>
</evidence>